<dbReference type="AlphaFoldDB" id="M1E5Y3"/>
<dbReference type="Gene3D" id="3.40.50.2000">
    <property type="entry name" value="Glycogen Phosphorylase B"/>
    <property type="match status" value="2"/>
</dbReference>
<dbReference type="KEGG" id="tnr:Thena_0250"/>
<dbReference type="STRING" id="747365.Thena_0250"/>
<proteinExistence type="predicted"/>
<evidence type="ECO:0000313" key="2">
    <source>
        <dbReference type="EMBL" id="AEE13898.1"/>
    </source>
</evidence>
<dbReference type="PANTHER" id="PTHR12526">
    <property type="entry name" value="GLYCOSYLTRANSFERASE"/>
    <property type="match status" value="1"/>
</dbReference>
<evidence type="ECO:0000259" key="1">
    <source>
        <dbReference type="Pfam" id="PF00534"/>
    </source>
</evidence>
<dbReference type="eggNOG" id="COG0438">
    <property type="taxonomic scope" value="Bacteria"/>
</dbReference>
<dbReference type="PANTHER" id="PTHR12526:SF595">
    <property type="entry name" value="BLL5217 PROTEIN"/>
    <property type="match status" value="1"/>
</dbReference>
<protein>
    <submittedName>
        <fullName evidence="2">Glycosyl transferase group 1</fullName>
    </submittedName>
</protein>
<name>M1E5Y3_9BACT</name>
<dbReference type="EMBL" id="CP002690">
    <property type="protein sequence ID" value="AEE13898.1"/>
    <property type="molecule type" value="Genomic_DNA"/>
</dbReference>
<dbReference type="SUPFAM" id="SSF53756">
    <property type="entry name" value="UDP-Glycosyltransferase/glycogen phosphorylase"/>
    <property type="match status" value="1"/>
</dbReference>
<dbReference type="CDD" id="cd03802">
    <property type="entry name" value="GT4_AviGT4-like"/>
    <property type="match status" value="1"/>
</dbReference>
<dbReference type="RefSeq" id="WP_013755628.1">
    <property type="nucleotide sequence ID" value="NC_015499.1"/>
</dbReference>
<dbReference type="HOGENOM" id="CLU_042257_0_0_9"/>
<evidence type="ECO:0000313" key="3">
    <source>
        <dbReference type="Proteomes" id="UP000011765"/>
    </source>
</evidence>
<dbReference type="Proteomes" id="UP000011765">
    <property type="component" value="Chromosome"/>
</dbReference>
<sequence>MKVAMIAPIAWRTPPRHYGPWEQVTSLLTEGLVKEGLDVTLFATADSITSAKLVSVVPTGYEEDKEADPKVLEYLHISNVFERADEFDIIHNQFDFMPLCYSKLIKTPMVTTIHGFSSEKILPIYKKYNKHVSYVSISNSDRHPDLDYISTIYHGIDINNFPFNPDPKDYLLFFGRMHPDKGAHDAIKIAKFFKMRLFLAGPIQDEIYFKEKVKPYLSEDIKYLGSVGPEKRGEMLSNAICLLHPIYFNEPFGLSVIESLACGTPVLAYNRGSMREIVDESVGILVNSFEEAVEKFGLIYNIKRSDCRKYVEKRFTSQRMVSEYIEVYKRILNSN</sequence>
<keyword evidence="2" id="KW-0808">Transferase</keyword>
<accession>M1E5Y3</accession>
<keyword evidence="3" id="KW-1185">Reference proteome</keyword>
<organism evidence="2 3">
    <name type="scientific">Thermodesulfobium narugense DSM 14796</name>
    <dbReference type="NCBI Taxonomy" id="747365"/>
    <lineage>
        <taxon>Bacteria</taxon>
        <taxon>Pseudomonadati</taxon>
        <taxon>Thermodesulfobiota</taxon>
        <taxon>Thermodesulfobiia</taxon>
        <taxon>Thermodesulfobiales</taxon>
        <taxon>Thermodesulfobiaceae</taxon>
        <taxon>Thermodesulfobium</taxon>
    </lineage>
</organism>
<dbReference type="OrthoDB" id="9797047at2"/>
<feature type="domain" description="Glycosyl transferase family 1" evidence="1">
    <location>
        <begin position="164"/>
        <end position="310"/>
    </location>
</feature>
<gene>
    <name evidence="2" type="ORF">Thena_0250</name>
</gene>
<dbReference type="Pfam" id="PF00534">
    <property type="entry name" value="Glycos_transf_1"/>
    <property type="match status" value="1"/>
</dbReference>
<reference evidence="2 3" key="1">
    <citation type="submission" date="2011-04" db="EMBL/GenBank/DDBJ databases">
        <title>The complete genome of Thermodesulfobium narugense DSM 14796.</title>
        <authorList>
            <consortium name="US DOE Joint Genome Institute (JGI-PGF)"/>
            <person name="Lucas S."/>
            <person name="Han J."/>
            <person name="Lapidus A."/>
            <person name="Bruce D."/>
            <person name="Goodwin L."/>
            <person name="Pitluck S."/>
            <person name="Peters L."/>
            <person name="Kyrpides N."/>
            <person name="Mavromatis K."/>
            <person name="Pagani I."/>
            <person name="Ivanova N."/>
            <person name="Ovchinnikova G."/>
            <person name="Zhang X."/>
            <person name="Saunders L."/>
            <person name="Detter J.C."/>
            <person name="Tapia R."/>
            <person name="Han C."/>
            <person name="Land M."/>
            <person name="Hauser L."/>
            <person name="Markowitz V."/>
            <person name="Cheng J.-F."/>
            <person name="Hugenholtz P."/>
            <person name="Woyke T."/>
            <person name="Wu D."/>
            <person name="Spring S."/>
            <person name="Schroeder M."/>
            <person name="Brambilla E."/>
            <person name="Klenk H.-P."/>
            <person name="Eisen J.A."/>
        </authorList>
    </citation>
    <scope>NUCLEOTIDE SEQUENCE [LARGE SCALE GENOMIC DNA]</scope>
    <source>
        <strain evidence="2 3">DSM 14796</strain>
    </source>
</reference>
<dbReference type="GO" id="GO:0016757">
    <property type="term" value="F:glycosyltransferase activity"/>
    <property type="evidence" value="ECO:0007669"/>
    <property type="project" value="InterPro"/>
</dbReference>
<dbReference type="InterPro" id="IPR001296">
    <property type="entry name" value="Glyco_trans_1"/>
</dbReference>